<sequence length="619" mass="69149">MMETARKFSHTMFCAKCDTKKTFQYLTKRCESFLNEETFPHLVVAKGYGLSTGLAGQPNIFTLDARQAGCGDFDVVINGESRASIEYIEEEEAFFKIKYQVVSPGDYIIEVKYAEKHIPGSPFAAKILDPNVEESHRRNVEDRVLNQIDLRNRSESNNSNGSDAHASTSDICKSTTNLPIEAQVHTPSGKITFGKIAKKINGEYAINFPREEEGTYKVILINKKTNSILPGSPYEVVVKRKLCSNTLTIANIGEANCFSIFGTKGLDLRNLCVAVVGQAGMKLRVFQNDADSIDILYEVKRAGIYLFHIHDNSRHLPGSPFSVKINKKNIWKENTDDIELITYTVTIWHGCDVKRQTLSTKMVTPTGKIIAHTVTRLGRFLMELKFMPLENGRYTLYIQFSDNIIHTFHIEVTNSRYSKDLFIVSGEGKYTGILNQPNEVYIESIVALKGLFSVEIDGPDKVNIVQNHKDDGKIFITYIAQKSGNYLLSVKYNGFHIGGSPFHIVMLEENFIRKQSLAIKAPSKVSDPLLCRAFGLGLKEACAAVSSTFTVDVVNAGNGTLMAGFEENKFVRNEIVCKYIGDGIYEVQYKIDKPGCYSLSVLWNGNNISGSPFKVNVKS</sequence>
<feature type="region of interest" description="Disordered" evidence="4">
    <location>
        <begin position="136"/>
        <end position="169"/>
    </location>
</feature>
<evidence type="ECO:0000313" key="6">
    <source>
        <dbReference type="RefSeq" id="XP_065674294.1"/>
    </source>
</evidence>
<dbReference type="SMART" id="SM00557">
    <property type="entry name" value="IG_FLMN"/>
    <property type="match status" value="3"/>
</dbReference>
<protein>
    <submittedName>
        <fullName evidence="6">Filamin-A isoform X1</fullName>
    </submittedName>
</protein>
<reference evidence="6" key="1">
    <citation type="submission" date="2025-08" db="UniProtKB">
        <authorList>
            <consortium name="RefSeq"/>
        </authorList>
    </citation>
    <scope>IDENTIFICATION</scope>
</reference>
<dbReference type="RefSeq" id="XP_065674294.1">
    <property type="nucleotide sequence ID" value="XM_065818222.1"/>
</dbReference>
<dbReference type="GeneID" id="100210389"/>
<evidence type="ECO:0000256" key="1">
    <source>
        <dbReference type="ARBA" id="ARBA00009238"/>
    </source>
</evidence>
<proteinExistence type="inferred from homology"/>
<organism evidence="5 6">
    <name type="scientific">Hydra vulgaris</name>
    <name type="common">Hydra</name>
    <name type="synonym">Hydra attenuata</name>
    <dbReference type="NCBI Taxonomy" id="6087"/>
    <lineage>
        <taxon>Eukaryota</taxon>
        <taxon>Metazoa</taxon>
        <taxon>Cnidaria</taxon>
        <taxon>Hydrozoa</taxon>
        <taxon>Hydroidolina</taxon>
        <taxon>Anthoathecata</taxon>
        <taxon>Aplanulata</taxon>
        <taxon>Hydridae</taxon>
        <taxon>Hydra</taxon>
    </lineage>
</organism>
<feature type="repeat" description="Filamin" evidence="3">
    <location>
        <begin position="180"/>
        <end position="238"/>
    </location>
</feature>
<feature type="repeat" description="Filamin" evidence="3">
    <location>
        <begin position="523"/>
        <end position="617"/>
    </location>
</feature>
<feature type="repeat" description="Filamin" evidence="3">
    <location>
        <begin position="247"/>
        <end position="325"/>
    </location>
</feature>
<feature type="compositionally biased region" description="Basic and acidic residues" evidence="4">
    <location>
        <begin position="136"/>
        <end position="154"/>
    </location>
</feature>
<accession>A0ABM4DIG2</accession>
<evidence type="ECO:0000256" key="4">
    <source>
        <dbReference type="SAM" id="MobiDB-lite"/>
    </source>
</evidence>
<feature type="repeat" description="Filamin" evidence="3">
    <location>
        <begin position="35"/>
        <end position="127"/>
    </location>
</feature>
<dbReference type="Gene3D" id="2.60.40.10">
    <property type="entry name" value="Immunoglobulins"/>
    <property type="match status" value="6"/>
</dbReference>
<dbReference type="InterPro" id="IPR044801">
    <property type="entry name" value="Filamin"/>
</dbReference>
<dbReference type="InterPro" id="IPR013783">
    <property type="entry name" value="Ig-like_fold"/>
</dbReference>
<dbReference type="InterPro" id="IPR017868">
    <property type="entry name" value="Filamin/ABP280_repeat-like"/>
</dbReference>
<dbReference type="PANTHER" id="PTHR38537">
    <property type="entry name" value="JITTERBUG, ISOFORM N"/>
    <property type="match status" value="1"/>
</dbReference>
<name>A0ABM4DIG2_HYDVU</name>
<gene>
    <name evidence="6" type="primary">LOC100210389</name>
</gene>
<evidence type="ECO:0000256" key="2">
    <source>
        <dbReference type="ARBA" id="ARBA00022737"/>
    </source>
</evidence>
<dbReference type="PANTHER" id="PTHR38537:SF8">
    <property type="entry name" value="FILAMIN-A"/>
    <property type="match status" value="1"/>
</dbReference>
<dbReference type="SUPFAM" id="SSF81296">
    <property type="entry name" value="E set domains"/>
    <property type="match status" value="4"/>
</dbReference>
<evidence type="ECO:0000313" key="5">
    <source>
        <dbReference type="Proteomes" id="UP001652625"/>
    </source>
</evidence>
<feature type="repeat" description="Filamin" evidence="3">
    <location>
        <begin position="424"/>
        <end position="506"/>
    </location>
</feature>
<evidence type="ECO:0000256" key="3">
    <source>
        <dbReference type="PROSITE-ProRule" id="PRU00087"/>
    </source>
</evidence>
<dbReference type="Proteomes" id="UP001652625">
    <property type="component" value="Chromosome 14"/>
</dbReference>
<keyword evidence="5" id="KW-1185">Reference proteome</keyword>
<dbReference type="PROSITE" id="PS50194">
    <property type="entry name" value="FILAMIN_REPEAT"/>
    <property type="match status" value="5"/>
</dbReference>
<dbReference type="Pfam" id="PF00630">
    <property type="entry name" value="Filamin"/>
    <property type="match status" value="3"/>
</dbReference>
<comment type="similarity">
    <text evidence="1">Belongs to the filamin family.</text>
</comment>
<dbReference type="InterPro" id="IPR014756">
    <property type="entry name" value="Ig_E-set"/>
</dbReference>
<dbReference type="InterPro" id="IPR001298">
    <property type="entry name" value="Filamin/ABP280_rpt"/>
</dbReference>
<keyword evidence="2" id="KW-0677">Repeat</keyword>